<organism evidence="9 10">
    <name type="scientific">Sclerotinia nivalis</name>
    <dbReference type="NCBI Taxonomy" id="352851"/>
    <lineage>
        <taxon>Eukaryota</taxon>
        <taxon>Fungi</taxon>
        <taxon>Dikarya</taxon>
        <taxon>Ascomycota</taxon>
        <taxon>Pezizomycotina</taxon>
        <taxon>Leotiomycetes</taxon>
        <taxon>Helotiales</taxon>
        <taxon>Sclerotiniaceae</taxon>
        <taxon>Sclerotinia</taxon>
    </lineage>
</organism>
<dbReference type="OrthoDB" id="6730379at2759"/>
<name>A0A9X0DIC9_9HELO</name>
<dbReference type="Pfam" id="PF07690">
    <property type="entry name" value="MFS_1"/>
    <property type="match status" value="1"/>
</dbReference>
<evidence type="ECO:0008006" key="11">
    <source>
        <dbReference type="Google" id="ProtNLM"/>
    </source>
</evidence>
<keyword evidence="5 8" id="KW-0472">Membrane</keyword>
<dbReference type="InterPro" id="IPR011701">
    <property type="entry name" value="MFS"/>
</dbReference>
<feature type="transmembrane region" description="Helical" evidence="8">
    <location>
        <begin position="352"/>
        <end position="373"/>
    </location>
</feature>
<dbReference type="InterPro" id="IPR036259">
    <property type="entry name" value="MFS_trans_sf"/>
</dbReference>
<dbReference type="FunFam" id="1.20.1250.20:FF:000064">
    <property type="entry name" value="MFS allantoate transporter"/>
    <property type="match status" value="1"/>
</dbReference>
<dbReference type="SUPFAM" id="SSF103473">
    <property type="entry name" value="MFS general substrate transporter"/>
    <property type="match status" value="1"/>
</dbReference>
<feature type="transmembrane region" description="Helical" evidence="8">
    <location>
        <begin position="323"/>
        <end position="340"/>
    </location>
</feature>
<protein>
    <recommendedName>
        <fullName evidence="11">Major facilitator superfamily (MFS) profile domain-containing protein</fullName>
    </recommendedName>
</protein>
<comment type="subcellular location">
    <subcellularLocation>
        <location evidence="1">Membrane</location>
        <topology evidence="1">Multi-pass membrane protein</topology>
    </subcellularLocation>
</comment>
<evidence type="ECO:0000313" key="9">
    <source>
        <dbReference type="EMBL" id="KAJ8063510.1"/>
    </source>
</evidence>
<evidence type="ECO:0000256" key="5">
    <source>
        <dbReference type="ARBA" id="ARBA00023136"/>
    </source>
</evidence>
<keyword evidence="10" id="KW-1185">Reference proteome</keyword>
<feature type="transmembrane region" description="Helical" evidence="8">
    <location>
        <begin position="442"/>
        <end position="463"/>
    </location>
</feature>
<gene>
    <name evidence="9" type="ORF">OCU04_007385</name>
</gene>
<evidence type="ECO:0000256" key="7">
    <source>
        <dbReference type="SAM" id="MobiDB-lite"/>
    </source>
</evidence>
<dbReference type="GO" id="GO:0022857">
    <property type="term" value="F:transmembrane transporter activity"/>
    <property type="evidence" value="ECO:0007669"/>
    <property type="project" value="InterPro"/>
</dbReference>
<feature type="transmembrane region" description="Helical" evidence="8">
    <location>
        <begin position="184"/>
        <end position="203"/>
    </location>
</feature>
<comment type="similarity">
    <text evidence="6">Belongs to the major facilitator superfamily. Allantoate permease family.</text>
</comment>
<evidence type="ECO:0000256" key="3">
    <source>
        <dbReference type="ARBA" id="ARBA00022692"/>
    </source>
</evidence>
<feature type="transmembrane region" description="Helical" evidence="8">
    <location>
        <begin position="411"/>
        <end position="430"/>
    </location>
</feature>
<feature type="transmembrane region" description="Helical" evidence="8">
    <location>
        <begin position="89"/>
        <end position="107"/>
    </location>
</feature>
<keyword evidence="2" id="KW-0813">Transport</keyword>
<reference evidence="9" key="1">
    <citation type="submission" date="2022-11" db="EMBL/GenBank/DDBJ databases">
        <title>Genome Resource of Sclerotinia nivalis Strain SnTB1, a Plant Pathogen Isolated from American Ginseng.</title>
        <authorList>
            <person name="Fan S."/>
        </authorList>
    </citation>
    <scope>NUCLEOTIDE SEQUENCE</scope>
    <source>
        <strain evidence="9">SnTB1</strain>
    </source>
</reference>
<feature type="transmembrane region" description="Helical" evidence="8">
    <location>
        <begin position="119"/>
        <end position="140"/>
    </location>
</feature>
<proteinExistence type="inferred from homology"/>
<evidence type="ECO:0000256" key="1">
    <source>
        <dbReference type="ARBA" id="ARBA00004141"/>
    </source>
</evidence>
<evidence type="ECO:0000256" key="4">
    <source>
        <dbReference type="ARBA" id="ARBA00022989"/>
    </source>
</evidence>
<feature type="transmembrane region" description="Helical" evidence="8">
    <location>
        <begin position="287"/>
        <end position="311"/>
    </location>
</feature>
<dbReference type="PANTHER" id="PTHR43791:SF10">
    <property type="entry name" value="MAJOR FACILITATOR SUPERFAMILY (MFS) PROFILE DOMAIN-CONTAINING PROTEIN"/>
    <property type="match status" value="1"/>
</dbReference>
<accession>A0A9X0DIC9</accession>
<keyword evidence="4 8" id="KW-1133">Transmembrane helix</keyword>
<dbReference type="PANTHER" id="PTHR43791">
    <property type="entry name" value="PERMEASE-RELATED"/>
    <property type="match status" value="1"/>
</dbReference>
<feature type="compositionally biased region" description="Low complexity" evidence="7">
    <location>
        <begin position="7"/>
        <end position="25"/>
    </location>
</feature>
<feature type="transmembrane region" description="Helical" evidence="8">
    <location>
        <begin position="152"/>
        <end position="172"/>
    </location>
</feature>
<dbReference type="AlphaFoldDB" id="A0A9X0DIC9"/>
<dbReference type="GO" id="GO:0016020">
    <property type="term" value="C:membrane"/>
    <property type="evidence" value="ECO:0007669"/>
    <property type="project" value="UniProtKB-SubCell"/>
</dbReference>
<feature type="transmembrane region" description="Helical" evidence="8">
    <location>
        <begin position="379"/>
        <end position="399"/>
    </location>
</feature>
<evidence type="ECO:0000256" key="2">
    <source>
        <dbReference type="ARBA" id="ARBA00022448"/>
    </source>
</evidence>
<evidence type="ECO:0000256" key="6">
    <source>
        <dbReference type="ARBA" id="ARBA00037968"/>
    </source>
</evidence>
<feature type="region of interest" description="Disordered" evidence="7">
    <location>
        <begin position="1"/>
        <end position="38"/>
    </location>
</feature>
<sequence>MTAENTPLLSDNPSPLSSLPEPLESTKQNEEPSYPENYPGNEAFIRRLVRKIDLRLMPLMFITFNFNYIDKSILSSAAIFGLVGDTHLIENQFSSISSIFYFGYLFWEYPGVYLIQTLPVAKYIAADIVVWGIIVASTAACTSFEGLMIARFFTGAVEASISPAFLYVTSMWYTRDEMPSRMGLWYAGNSFGGAVASLLSFAIGQIHSSLKPWKWLYIIFGSATTIWGFIVLNFLPDTISSAKFLTPEEKECAEERVLKAGTGVTMSIKNEWKGEQVIKCLLDPKTWFCFFISLFTMIPNGGTTSYANILITSFGFTGLQSTLISLPSSLISFLTILSTGHLASSYRNTTTLLLPIFLLPPIIGTSLMNWAPLNSLKLTGFYLIGFSHGTIPLTMSLIGANTRGTTKKMTVSAAMFVAYCVGNMFGPQVFRKNAETGYSTGFAIILACYCVAAGMGVALRIYLKRVNRRRDMAERAAGDRGGVSDVIEEVMEGDFTDFETRGFRYRL</sequence>
<dbReference type="Proteomes" id="UP001152300">
    <property type="component" value="Unassembled WGS sequence"/>
</dbReference>
<comment type="caution">
    <text evidence="9">The sequence shown here is derived from an EMBL/GenBank/DDBJ whole genome shotgun (WGS) entry which is preliminary data.</text>
</comment>
<evidence type="ECO:0000256" key="8">
    <source>
        <dbReference type="SAM" id="Phobius"/>
    </source>
</evidence>
<feature type="transmembrane region" description="Helical" evidence="8">
    <location>
        <begin position="215"/>
        <end position="235"/>
    </location>
</feature>
<evidence type="ECO:0000313" key="10">
    <source>
        <dbReference type="Proteomes" id="UP001152300"/>
    </source>
</evidence>
<keyword evidence="3 8" id="KW-0812">Transmembrane</keyword>
<dbReference type="Gene3D" id="1.20.1250.20">
    <property type="entry name" value="MFS general substrate transporter like domains"/>
    <property type="match status" value="2"/>
</dbReference>
<dbReference type="EMBL" id="JAPEIS010000008">
    <property type="protein sequence ID" value="KAJ8063510.1"/>
    <property type="molecule type" value="Genomic_DNA"/>
</dbReference>